<dbReference type="EMBL" id="CP036434">
    <property type="protein sequence ID" value="QDV06362.1"/>
    <property type="molecule type" value="Genomic_DNA"/>
</dbReference>
<dbReference type="Gene3D" id="2.40.160.60">
    <property type="entry name" value="Outer membrane protein transport protein (OMPP1/FadL/TodX)"/>
    <property type="match status" value="1"/>
</dbReference>
<name>A0A518EQK5_9BACT</name>
<dbReference type="InterPro" id="IPR032811">
    <property type="entry name" value="Put_conjugal_transfer"/>
</dbReference>
<evidence type="ECO:0000313" key="2">
    <source>
        <dbReference type="Proteomes" id="UP000320390"/>
    </source>
</evidence>
<evidence type="ECO:0000313" key="1">
    <source>
        <dbReference type="EMBL" id="QDV06362.1"/>
    </source>
</evidence>
<sequence>MADSAKKGAWGGLLAEGWRLSGWPVAAAAVLLAPSASAQISSGARSDAMGGAGVASALPTAAAFVNPALTRFRDEAIGLSVVAPFVTVTARDPEELLNALDEFQSTLSTLEALVAAGDPTAATLRPFAASQLAGLGSSAIDVTADTGIAVLIPNVDYTVTLSARTRVDARALPFIDPSDVATISDLNSTSADLDSLLSEAGVVGASVTEFGATFAIEGEINGHRISAGLTPKAQWIETYNYSTGVTSFEDGSVLDEFRSAPYRNHFNDYNVDLGIAYELQPGATVGLAALNVLRDSYTTVNQGGREFTYWIEPRPTAGIALSQLGFTFTADLDLIKTTRFRGIGDSQFLRMGFEYDAFGWGQLRAGFSHDFINTIQDVFTFGLGVSPAETVRLDLAGQLGNHSLGAALQLSLTL</sequence>
<evidence type="ECO:0008006" key="3">
    <source>
        <dbReference type="Google" id="ProtNLM"/>
    </source>
</evidence>
<dbReference type="Pfam" id="PF13729">
    <property type="entry name" value="TraF_2"/>
    <property type="match status" value="1"/>
</dbReference>
<gene>
    <name evidence="1" type="ORF">Poly30_18710</name>
</gene>
<keyword evidence="2" id="KW-1185">Reference proteome</keyword>
<dbReference type="AlphaFoldDB" id="A0A518EQK5"/>
<proteinExistence type="predicted"/>
<dbReference type="Proteomes" id="UP000320390">
    <property type="component" value="Chromosome"/>
</dbReference>
<organism evidence="1 2">
    <name type="scientific">Saltatorellus ferox</name>
    <dbReference type="NCBI Taxonomy" id="2528018"/>
    <lineage>
        <taxon>Bacteria</taxon>
        <taxon>Pseudomonadati</taxon>
        <taxon>Planctomycetota</taxon>
        <taxon>Planctomycetia</taxon>
        <taxon>Planctomycetia incertae sedis</taxon>
        <taxon>Saltatorellus</taxon>
    </lineage>
</organism>
<dbReference type="RefSeq" id="WP_419191161.1">
    <property type="nucleotide sequence ID" value="NZ_CP036434.1"/>
</dbReference>
<protein>
    <recommendedName>
        <fullName evidence="3">Outer membrane protein transport protein (OMPP1/FadL/TodX)</fullName>
    </recommendedName>
</protein>
<accession>A0A518EQK5</accession>
<reference evidence="1 2" key="1">
    <citation type="submission" date="2019-02" db="EMBL/GenBank/DDBJ databases">
        <title>Deep-cultivation of Planctomycetes and their phenomic and genomic characterization uncovers novel biology.</title>
        <authorList>
            <person name="Wiegand S."/>
            <person name="Jogler M."/>
            <person name="Boedeker C."/>
            <person name="Pinto D."/>
            <person name="Vollmers J."/>
            <person name="Rivas-Marin E."/>
            <person name="Kohn T."/>
            <person name="Peeters S.H."/>
            <person name="Heuer A."/>
            <person name="Rast P."/>
            <person name="Oberbeckmann S."/>
            <person name="Bunk B."/>
            <person name="Jeske O."/>
            <person name="Meyerdierks A."/>
            <person name="Storesund J.E."/>
            <person name="Kallscheuer N."/>
            <person name="Luecker S."/>
            <person name="Lage O.M."/>
            <person name="Pohl T."/>
            <person name="Merkel B.J."/>
            <person name="Hornburger P."/>
            <person name="Mueller R.-W."/>
            <person name="Bruemmer F."/>
            <person name="Labrenz M."/>
            <person name="Spormann A.M."/>
            <person name="Op den Camp H."/>
            <person name="Overmann J."/>
            <person name="Amann R."/>
            <person name="Jetten M.S.M."/>
            <person name="Mascher T."/>
            <person name="Medema M.H."/>
            <person name="Devos D.P."/>
            <person name="Kaster A.-K."/>
            <person name="Ovreas L."/>
            <person name="Rohde M."/>
            <person name="Galperin M.Y."/>
            <person name="Jogler C."/>
        </authorList>
    </citation>
    <scope>NUCLEOTIDE SEQUENCE [LARGE SCALE GENOMIC DNA]</scope>
    <source>
        <strain evidence="1 2">Poly30</strain>
    </source>
</reference>